<sequence>MIPAIIGALLIGLVLSVLGSGGSILTVPVLLYLIGMQPELAIASSLCIVGVISLLSSIRFIKHKKVSWPHVLLFGLPGMLGTYLGAWTSTFSTSNIQLTVFVILMLIGAVMMWRNQSSRCKAGKLNISKILLQGLAVGVVTGFVGVGGGFLIVPALVLLGGIEMRLAIGTSLLIITMNSLVGFVKYYSLLSDKGFEFNWSVIGIMIAGGIVGSMAGQWINQYLPKPMLQKLFAVFLGVMALFILSKSII</sequence>
<keyword evidence="4 6" id="KW-1133">Transmembrane helix</keyword>
<dbReference type="OrthoDB" id="8559161at2"/>
<dbReference type="GO" id="GO:0005886">
    <property type="term" value="C:plasma membrane"/>
    <property type="evidence" value="ECO:0007669"/>
    <property type="project" value="UniProtKB-SubCell"/>
</dbReference>
<evidence type="ECO:0000256" key="4">
    <source>
        <dbReference type="ARBA" id="ARBA00022989"/>
    </source>
</evidence>
<dbReference type="PANTHER" id="PTHR43701">
    <property type="entry name" value="MEMBRANE TRANSPORTER PROTEIN MJ0441-RELATED"/>
    <property type="match status" value="1"/>
</dbReference>
<organism evidence="7 8">
    <name type="scientific">Shewanella livingstonensis</name>
    <dbReference type="NCBI Taxonomy" id="150120"/>
    <lineage>
        <taxon>Bacteria</taxon>
        <taxon>Pseudomonadati</taxon>
        <taxon>Pseudomonadota</taxon>
        <taxon>Gammaproteobacteria</taxon>
        <taxon>Alteromonadales</taxon>
        <taxon>Shewanellaceae</taxon>
        <taxon>Shewanella</taxon>
    </lineage>
</organism>
<protein>
    <recommendedName>
        <fullName evidence="6">Probable membrane transporter protein</fullName>
    </recommendedName>
</protein>
<feature type="transmembrane region" description="Helical" evidence="6">
    <location>
        <begin position="134"/>
        <end position="160"/>
    </location>
</feature>
<feature type="transmembrane region" description="Helical" evidence="6">
    <location>
        <begin position="94"/>
        <end position="113"/>
    </location>
</feature>
<dbReference type="RefSeq" id="WP_124730923.1">
    <property type="nucleotide sequence ID" value="NZ_CBCSKC010000009.1"/>
</dbReference>
<feature type="transmembrane region" description="Helical" evidence="6">
    <location>
        <begin position="67"/>
        <end position="88"/>
    </location>
</feature>
<dbReference type="Pfam" id="PF01925">
    <property type="entry name" value="TauE"/>
    <property type="match status" value="1"/>
</dbReference>
<dbReference type="Proteomes" id="UP000278035">
    <property type="component" value="Chromosome"/>
</dbReference>
<keyword evidence="3 6" id="KW-0812">Transmembrane</keyword>
<dbReference type="InterPro" id="IPR051598">
    <property type="entry name" value="TSUP/Inactive_protease-like"/>
</dbReference>
<accession>A0A3G8LXC2</accession>
<dbReference type="KEGG" id="slj:EGC82_11710"/>
<evidence type="ECO:0000256" key="5">
    <source>
        <dbReference type="ARBA" id="ARBA00023136"/>
    </source>
</evidence>
<evidence type="ECO:0000313" key="8">
    <source>
        <dbReference type="Proteomes" id="UP000278035"/>
    </source>
</evidence>
<evidence type="ECO:0000256" key="3">
    <source>
        <dbReference type="ARBA" id="ARBA00022692"/>
    </source>
</evidence>
<evidence type="ECO:0000256" key="2">
    <source>
        <dbReference type="ARBA" id="ARBA00009142"/>
    </source>
</evidence>
<feature type="transmembrane region" description="Helical" evidence="6">
    <location>
        <begin position="166"/>
        <end position="187"/>
    </location>
</feature>
<evidence type="ECO:0000313" key="7">
    <source>
        <dbReference type="EMBL" id="AZG73370.1"/>
    </source>
</evidence>
<dbReference type="InterPro" id="IPR002781">
    <property type="entry name" value="TM_pro_TauE-like"/>
</dbReference>
<feature type="transmembrane region" description="Helical" evidence="6">
    <location>
        <begin position="231"/>
        <end position="248"/>
    </location>
</feature>
<feature type="transmembrane region" description="Helical" evidence="6">
    <location>
        <begin position="199"/>
        <end position="219"/>
    </location>
</feature>
<dbReference type="PANTHER" id="PTHR43701:SF2">
    <property type="entry name" value="MEMBRANE TRANSPORTER PROTEIN YJNA-RELATED"/>
    <property type="match status" value="1"/>
</dbReference>
<feature type="transmembrane region" description="Helical" evidence="6">
    <location>
        <begin position="29"/>
        <end position="55"/>
    </location>
</feature>
<dbReference type="AlphaFoldDB" id="A0A3G8LXC2"/>
<name>A0A3G8LXC2_9GAMM</name>
<comment type="subcellular location">
    <subcellularLocation>
        <location evidence="6">Cell membrane</location>
        <topology evidence="6">Multi-pass membrane protein</topology>
    </subcellularLocation>
    <subcellularLocation>
        <location evidence="1">Membrane</location>
        <topology evidence="1">Multi-pass membrane protein</topology>
    </subcellularLocation>
</comment>
<reference evidence="8" key="1">
    <citation type="submission" date="2018-11" db="EMBL/GenBank/DDBJ databases">
        <title>Shewanella sp. M2.</title>
        <authorList>
            <person name="Hwang Y.J."/>
            <person name="Hwang C.Y."/>
        </authorList>
    </citation>
    <scope>NUCLEOTIDE SEQUENCE [LARGE SCALE GENOMIC DNA]</scope>
    <source>
        <strain evidence="8">LMG 19866</strain>
    </source>
</reference>
<gene>
    <name evidence="7" type="ORF">EGC82_11710</name>
</gene>
<evidence type="ECO:0000256" key="1">
    <source>
        <dbReference type="ARBA" id="ARBA00004141"/>
    </source>
</evidence>
<keyword evidence="6" id="KW-1003">Cell membrane</keyword>
<dbReference type="EMBL" id="CP034015">
    <property type="protein sequence ID" value="AZG73370.1"/>
    <property type="molecule type" value="Genomic_DNA"/>
</dbReference>
<proteinExistence type="inferred from homology"/>
<comment type="similarity">
    <text evidence="2 6">Belongs to the 4-toluene sulfonate uptake permease (TSUP) (TC 2.A.102) family.</text>
</comment>
<keyword evidence="5 6" id="KW-0472">Membrane</keyword>
<evidence type="ECO:0000256" key="6">
    <source>
        <dbReference type="RuleBase" id="RU363041"/>
    </source>
</evidence>
<keyword evidence="8" id="KW-1185">Reference proteome</keyword>